<evidence type="ECO:0000313" key="3">
    <source>
        <dbReference type="EMBL" id="KUN62029.1"/>
    </source>
</evidence>
<comment type="caution">
    <text evidence="3">The sequence shown here is derived from an EMBL/GenBank/DDBJ whole genome shotgun (WGS) entry which is preliminary data.</text>
</comment>
<keyword evidence="2" id="KW-0812">Transmembrane</keyword>
<dbReference type="Gene3D" id="2.60.40.1890">
    <property type="entry name" value="PCu(A)C copper chaperone"/>
    <property type="match status" value="1"/>
</dbReference>
<dbReference type="PANTHER" id="PTHR36302">
    <property type="entry name" value="BLR7088 PROTEIN"/>
    <property type="match status" value="1"/>
</dbReference>
<dbReference type="PANTHER" id="PTHR36302:SF1">
    <property type="entry name" value="COPPER CHAPERONE PCU(A)C"/>
    <property type="match status" value="1"/>
</dbReference>
<keyword evidence="4" id="KW-1185">Reference proteome</keyword>
<protein>
    <recommendedName>
        <fullName evidence="5">Copper chaperone PCu(A)C</fullName>
    </recommendedName>
</protein>
<dbReference type="AlphaFoldDB" id="A0A101RUL4"/>
<keyword evidence="2" id="KW-0472">Membrane</keyword>
<evidence type="ECO:0000256" key="1">
    <source>
        <dbReference type="SAM" id="MobiDB-lite"/>
    </source>
</evidence>
<dbReference type="InterPro" id="IPR058248">
    <property type="entry name" value="Lxx211020-like"/>
</dbReference>
<proteinExistence type="predicted"/>
<dbReference type="Pfam" id="PF04314">
    <property type="entry name" value="PCuAC"/>
    <property type="match status" value="1"/>
</dbReference>
<dbReference type="SUPFAM" id="SSF110087">
    <property type="entry name" value="DR1885-like metal-binding protein"/>
    <property type="match status" value="1"/>
</dbReference>
<evidence type="ECO:0008006" key="5">
    <source>
        <dbReference type="Google" id="ProtNLM"/>
    </source>
</evidence>
<keyword evidence="2" id="KW-1133">Transmembrane helix</keyword>
<sequence>MRPLRRGRHRRRLHQGPAQDHQGAEPVRRTAMSATALAGAGALALVGAVVLVGCSGSDASAKNLTVSGAYIPQPVSADMAAGFLTISNPGSSQDELTSVTSDDGDITMHETNGGTMEEVSRLPVPAHGQLVFKSGANHLMFDKLKRKPEQGQTITVELHFAQSDPVVVKMPVKSATYVPKTGH</sequence>
<dbReference type="Proteomes" id="UP000054375">
    <property type="component" value="Unassembled WGS sequence"/>
</dbReference>
<feature type="region of interest" description="Disordered" evidence="1">
    <location>
        <begin position="1"/>
        <end position="27"/>
    </location>
</feature>
<reference evidence="3 4" key="1">
    <citation type="submission" date="2015-10" db="EMBL/GenBank/DDBJ databases">
        <title>Draft genome sequence of Streptomyces griseorubiginosus DSM 40469, type strain for the species Streptomyces griseorubiginosus.</title>
        <authorList>
            <person name="Ruckert C."/>
            <person name="Winkler A."/>
            <person name="Kalinowski J."/>
            <person name="Kampfer P."/>
            <person name="Glaeser S."/>
        </authorList>
    </citation>
    <scope>NUCLEOTIDE SEQUENCE [LARGE SCALE GENOMIC DNA]</scope>
    <source>
        <strain evidence="3 4">DSM 40469</strain>
    </source>
</reference>
<accession>A0A101RUL4</accession>
<evidence type="ECO:0000313" key="4">
    <source>
        <dbReference type="Proteomes" id="UP000054375"/>
    </source>
</evidence>
<dbReference type="InterPro" id="IPR036182">
    <property type="entry name" value="PCuAC_sf"/>
</dbReference>
<evidence type="ECO:0000256" key="2">
    <source>
        <dbReference type="SAM" id="Phobius"/>
    </source>
</evidence>
<gene>
    <name evidence="3" type="ORF">AQJ54_32425</name>
</gene>
<dbReference type="InterPro" id="IPR007410">
    <property type="entry name" value="LpqE-like"/>
</dbReference>
<name>A0A101RUL4_9ACTN</name>
<dbReference type="EMBL" id="LMWV01000026">
    <property type="protein sequence ID" value="KUN62029.1"/>
    <property type="molecule type" value="Genomic_DNA"/>
</dbReference>
<feature type="compositionally biased region" description="Basic residues" evidence="1">
    <location>
        <begin position="1"/>
        <end position="14"/>
    </location>
</feature>
<organism evidence="3 4">
    <name type="scientific">Streptomyces griseorubiginosus</name>
    <dbReference type="NCBI Taxonomy" id="67304"/>
    <lineage>
        <taxon>Bacteria</taxon>
        <taxon>Bacillati</taxon>
        <taxon>Actinomycetota</taxon>
        <taxon>Actinomycetes</taxon>
        <taxon>Kitasatosporales</taxon>
        <taxon>Streptomycetaceae</taxon>
        <taxon>Streptomyces</taxon>
    </lineage>
</organism>
<feature type="transmembrane region" description="Helical" evidence="2">
    <location>
        <begin position="34"/>
        <end position="53"/>
    </location>
</feature>